<dbReference type="RefSeq" id="WP_093533986.1">
    <property type="nucleotide sequence ID" value="NZ_FOXU01000001.1"/>
</dbReference>
<keyword evidence="2" id="KW-0560">Oxidoreductase</keyword>
<dbReference type="FunFam" id="3.40.50.720:FF:000173">
    <property type="entry name" value="3-oxoacyl-[acyl-carrier protein] reductase"/>
    <property type="match status" value="1"/>
</dbReference>
<dbReference type="STRING" id="126156.SAMN05421670_0568"/>
<name>A0A1I5UXU5_9BACI</name>
<dbReference type="NCBIfam" id="NF009466">
    <property type="entry name" value="PRK12826.1-2"/>
    <property type="match status" value="1"/>
</dbReference>
<evidence type="ECO:0000313" key="3">
    <source>
        <dbReference type="EMBL" id="SFP99526.1"/>
    </source>
</evidence>
<dbReference type="PRINTS" id="PR00080">
    <property type="entry name" value="SDRFAMILY"/>
</dbReference>
<dbReference type="Pfam" id="PF13561">
    <property type="entry name" value="adh_short_C2"/>
    <property type="match status" value="1"/>
</dbReference>
<dbReference type="EMBL" id="FOXU01000001">
    <property type="protein sequence ID" value="SFP99526.1"/>
    <property type="molecule type" value="Genomic_DNA"/>
</dbReference>
<organism evidence="3 4">
    <name type="scientific">Psychrobacillus psychrotolerans</name>
    <dbReference type="NCBI Taxonomy" id="126156"/>
    <lineage>
        <taxon>Bacteria</taxon>
        <taxon>Bacillati</taxon>
        <taxon>Bacillota</taxon>
        <taxon>Bacilli</taxon>
        <taxon>Bacillales</taxon>
        <taxon>Bacillaceae</taxon>
        <taxon>Psychrobacillus</taxon>
    </lineage>
</organism>
<dbReference type="PANTHER" id="PTHR42760">
    <property type="entry name" value="SHORT-CHAIN DEHYDROGENASES/REDUCTASES FAMILY MEMBER"/>
    <property type="match status" value="1"/>
</dbReference>
<evidence type="ECO:0000256" key="1">
    <source>
        <dbReference type="ARBA" id="ARBA00006484"/>
    </source>
</evidence>
<proteinExistence type="inferred from homology"/>
<keyword evidence="4" id="KW-1185">Reference proteome</keyword>
<dbReference type="GO" id="GO:0016616">
    <property type="term" value="F:oxidoreductase activity, acting on the CH-OH group of donors, NAD or NADP as acceptor"/>
    <property type="evidence" value="ECO:0007669"/>
    <property type="project" value="TreeGrafter"/>
</dbReference>
<comment type="similarity">
    <text evidence="1">Belongs to the short-chain dehydrogenases/reductases (SDR) family.</text>
</comment>
<dbReference type="OrthoDB" id="9803333at2"/>
<dbReference type="PRINTS" id="PR00081">
    <property type="entry name" value="GDHRDH"/>
</dbReference>
<dbReference type="AlphaFoldDB" id="A0A1I5UXU5"/>
<protein>
    <submittedName>
        <fullName evidence="3">3-oxoacyl-[acyl-carrier protein] reductase</fullName>
    </submittedName>
</protein>
<accession>A0A1I5UXU5</accession>
<evidence type="ECO:0000313" key="4">
    <source>
        <dbReference type="Proteomes" id="UP000198734"/>
    </source>
</evidence>
<reference evidence="4" key="1">
    <citation type="submission" date="2016-10" db="EMBL/GenBank/DDBJ databases">
        <authorList>
            <person name="Varghese N."/>
            <person name="Submissions S."/>
        </authorList>
    </citation>
    <scope>NUCLEOTIDE SEQUENCE [LARGE SCALE GENOMIC DNA]</scope>
    <source>
        <strain evidence="4">DSM 11706</strain>
    </source>
</reference>
<dbReference type="Proteomes" id="UP000198734">
    <property type="component" value="Unassembled WGS sequence"/>
</dbReference>
<gene>
    <name evidence="3" type="ORF">SAMN05421670_0568</name>
</gene>
<dbReference type="PANTHER" id="PTHR42760:SF133">
    <property type="entry name" value="3-OXOACYL-[ACYL-CARRIER-PROTEIN] REDUCTASE"/>
    <property type="match status" value="1"/>
</dbReference>
<dbReference type="SUPFAM" id="SSF51735">
    <property type="entry name" value="NAD(P)-binding Rossmann-fold domains"/>
    <property type="match status" value="1"/>
</dbReference>
<dbReference type="Gene3D" id="3.40.50.720">
    <property type="entry name" value="NAD(P)-binding Rossmann-like Domain"/>
    <property type="match status" value="1"/>
</dbReference>
<dbReference type="InterPro" id="IPR002347">
    <property type="entry name" value="SDR_fam"/>
</dbReference>
<evidence type="ECO:0000256" key="2">
    <source>
        <dbReference type="ARBA" id="ARBA00023002"/>
    </source>
</evidence>
<sequence>MGNLNNTVSWITGATGSIGSAISTLLAKSGSNVVVTDVDFDRAKNLSIQLNDLGFGVLPLQLDVSDKKAVESVGKVIKEKFGRLDILVNGAGISPKGENGRVPVEDINVEEWLRVININLHGAFYCSQIAARLMKENNSGHIVNIASQAGRSYSAITGAHYAVSKAGLISLTRQMAGELGPSGIYVNAVAPGRIETPMIKDVPKEVNQQIVNNIPLRRLGTPEEVANTVEFLVTPQSSYLTGVVIDINGGRLMI</sequence>
<dbReference type="InterPro" id="IPR036291">
    <property type="entry name" value="NAD(P)-bd_dom_sf"/>
</dbReference>